<keyword evidence="3" id="KW-1185">Reference proteome</keyword>
<sequence>MHNGRGQGLWNCFTTSTDSWETNFSKSTDAVSDAELQCCRRIVRLSKDCLLIVFHFANEAKSFAEDRERSENIATFRASVGSRGYSMTSQHELPKRFTRPRSAASIPRPTWDQRWRTEALTSQQ</sequence>
<dbReference type="Proteomes" id="UP000008144">
    <property type="component" value="Unassembled WGS sequence"/>
</dbReference>
<dbReference type="HOGENOM" id="CLU_2003098_0_0_1"/>
<gene>
    <name evidence="2" type="primary">LOC100175271</name>
</gene>
<organism evidence="2 3">
    <name type="scientific">Ciona intestinalis</name>
    <name type="common">Transparent sea squirt</name>
    <name type="synonym">Ascidia intestinalis</name>
    <dbReference type="NCBI Taxonomy" id="7719"/>
    <lineage>
        <taxon>Eukaryota</taxon>
        <taxon>Metazoa</taxon>
        <taxon>Chordata</taxon>
        <taxon>Tunicata</taxon>
        <taxon>Ascidiacea</taxon>
        <taxon>Phlebobranchia</taxon>
        <taxon>Cionidae</taxon>
        <taxon>Ciona</taxon>
    </lineage>
</organism>
<evidence type="ECO:0000313" key="2">
    <source>
        <dbReference type="Ensembl" id="ENSCINP00000032906.1"/>
    </source>
</evidence>
<dbReference type="AlphaFoldDB" id="H2XTC2"/>
<name>H2XTC2_CIOIN</name>
<reference evidence="3" key="1">
    <citation type="journal article" date="2002" name="Science">
        <title>The draft genome of Ciona intestinalis: insights into chordate and vertebrate origins.</title>
        <authorList>
            <person name="Dehal P."/>
            <person name="Satou Y."/>
            <person name="Campbell R.K."/>
            <person name="Chapman J."/>
            <person name="Degnan B."/>
            <person name="De Tomaso A."/>
            <person name="Davidson B."/>
            <person name="Di Gregorio A."/>
            <person name="Gelpke M."/>
            <person name="Goodstein D.M."/>
            <person name="Harafuji N."/>
            <person name="Hastings K.E."/>
            <person name="Ho I."/>
            <person name="Hotta K."/>
            <person name="Huang W."/>
            <person name="Kawashima T."/>
            <person name="Lemaire P."/>
            <person name="Martinez D."/>
            <person name="Meinertzhagen I.A."/>
            <person name="Necula S."/>
            <person name="Nonaka M."/>
            <person name="Putnam N."/>
            <person name="Rash S."/>
            <person name="Saiga H."/>
            <person name="Satake M."/>
            <person name="Terry A."/>
            <person name="Yamada L."/>
            <person name="Wang H.G."/>
            <person name="Awazu S."/>
            <person name="Azumi K."/>
            <person name="Boore J."/>
            <person name="Branno M."/>
            <person name="Chin-Bow S."/>
            <person name="DeSantis R."/>
            <person name="Doyle S."/>
            <person name="Francino P."/>
            <person name="Keys D.N."/>
            <person name="Haga S."/>
            <person name="Hayashi H."/>
            <person name="Hino K."/>
            <person name="Imai K.S."/>
            <person name="Inaba K."/>
            <person name="Kano S."/>
            <person name="Kobayashi K."/>
            <person name="Kobayashi M."/>
            <person name="Lee B.I."/>
            <person name="Makabe K.W."/>
            <person name="Manohar C."/>
            <person name="Matassi G."/>
            <person name="Medina M."/>
            <person name="Mochizuki Y."/>
            <person name="Mount S."/>
            <person name="Morishita T."/>
            <person name="Miura S."/>
            <person name="Nakayama A."/>
            <person name="Nishizaka S."/>
            <person name="Nomoto H."/>
            <person name="Ohta F."/>
            <person name="Oishi K."/>
            <person name="Rigoutsos I."/>
            <person name="Sano M."/>
            <person name="Sasaki A."/>
            <person name="Sasakura Y."/>
            <person name="Shoguchi E."/>
            <person name="Shin-i T."/>
            <person name="Spagnuolo A."/>
            <person name="Stainier D."/>
            <person name="Suzuki M.M."/>
            <person name="Tassy O."/>
            <person name="Takatori N."/>
            <person name="Tokuoka M."/>
            <person name="Yagi K."/>
            <person name="Yoshizaki F."/>
            <person name="Wada S."/>
            <person name="Zhang C."/>
            <person name="Hyatt P.D."/>
            <person name="Larimer F."/>
            <person name="Detter C."/>
            <person name="Doggett N."/>
            <person name="Glavina T."/>
            <person name="Hawkins T."/>
            <person name="Richardson P."/>
            <person name="Lucas S."/>
            <person name="Kohara Y."/>
            <person name="Levine M."/>
            <person name="Satoh N."/>
            <person name="Rokhsar D.S."/>
        </authorList>
    </citation>
    <scope>NUCLEOTIDE SEQUENCE [LARGE SCALE GENOMIC DNA]</scope>
</reference>
<accession>H2XTC2</accession>
<reference evidence="2" key="3">
    <citation type="submission" date="2025-09" db="UniProtKB">
        <authorList>
            <consortium name="Ensembl"/>
        </authorList>
    </citation>
    <scope>IDENTIFICATION</scope>
</reference>
<dbReference type="InParanoid" id="H2XTC2"/>
<proteinExistence type="predicted"/>
<feature type="region of interest" description="Disordered" evidence="1">
    <location>
        <begin position="89"/>
        <end position="108"/>
    </location>
</feature>
<evidence type="ECO:0000256" key="1">
    <source>
        <dbReference type="SAM" id="MobiDB-lite"/>
    </source>
</evidence>
<dbReference type="Ensembl" id="ENSCINT00000031329.1">
    <property type="protein sequence ID" value="ENSCINP00000032906.1"/>
    <property type="gene ID" value="ENSCING00000019206.1"/>
</dbReference>
<evidence type="ECO:0000313" key="3">
    <source>
        <dbReference type="Proteomes" id="UP000008144"/>
    </source>
</evidence>
<reference evidence="2" key="2">
    <citation type="submission" date="2025-08" db="UniProtKB">
        <authorList>
            <consortium name="Ensembl"/>
        </authorList>
    </citation>
    <scope>IDENTIFICATION</scope>
</reference>
<protein>
    <submittedName>
        <fullName evidence="2">Tubulin polyglutamylase TTLL7-like</fullName>
    </submittedName>
</protein>